<evidence type="ECO:0000313" key="2">
    <source>
        <dbReference type="Proteomes" id="UP001156870"/>
    </source>
</evidence>
<dbReference type="Proteomes" id="UP001156870">
    <property type="component" value="Unassembled WGS sequence"/>
</dbReference>
<proteinExistence type="predicted"/>
<gene>
    <name evidence="1" type="ORF">GCM10007877_14910</name>
</gene>
<dbReference type="InterPro" id="IPR009003">
    <property type="entry name" value="Peptidase_S1_PA"/>
</dbReference>
<sequence length="397" mass="43055">MGIVVALTGQVFSEKALAEDVKAQELGAVSESVQAQLDSARSELTRVAGEASTNLVLSSGEGVSTQEVYHPGAQFIKVHIDQLALSKGDKVVITGSEGQKQILKFRDNTAEGAWAISVMGDTATITLKQAKRNAVAGKGASINIDRYVHGYSNSEIAQHNPPVEETVCGRDDREEAACYRNSESAAFQASRAVARLVMPCNENGRGQMCTCTAWRVGPDSNTMITNNHCLADARQISRAEVRFNFQNSSCNGNNANSRQTIVTVDDILVTHYNLDMTLFTINNANSVARFGSLNLEDRRPQRGEEIYIPQHPGGRDKEIAIFSDQNGGDYCTIARPVTNGRGRNTDMNYNCDTEGGSSGSPVLLRSTNTVIGLHHFGRCNNRAVRIDRIADVVAPYL</sequence>
<accession>A0AA37WP73</accession>
<protein>
    <recommendedName>
        <fullName evidence="3">Serine protease</fullName>
    </recommendedName>
</protein>
<dbReference type="InterPro" id="IPR043504">
    <property type="entry name" value="Peptidase_S1_PA_chymotrypsin"/>
</dbReference>
<comment type="caution">
    <text evidence="1">The sequence shown here is derived from an EMBL/GenBank/DDBJ whole genome shotgun (WGS) entry which is preliminary data.</text>
</comment>
<reference evidence="1 2" key="1">
    <citation type="journal article" date="2014" name="Int. J. Syst. Evol. Microbiol.">
        <title>Complete genome sequence of Corynebacterium casei LMG S-19264T (=DSM 44701T), isolated from a smear-ripened cheese.</title>
        <authorList>
            <consortium name="US DOE Joint Genome Institute (JGI-PGF)"/>
            <person name="Walter F."/>
            <person name="Albersmeier A."/>
            <person name="Kalinowski J."/>
            <person name="Ruckert C."/>
        </authorList>
    </citation>
    <scope>NUCLEOTIDE SEQUENCE [LARGE SCALE GENOMIC DNA]</scope>
    <source>
        <strain evidence="1 2">NBRC 110095</strain>
    </source>
</reference>
<dbReference type="Pfam" id="PF13365">
    <property type="entry name" value="Trypsin_2"/>
    <property type="match status" value="1"/>
</dbReference>
<keyword evidence="2" id="KW-1185">Reference proteome</keyword>
<name>A0AA37WP73_9GAMM</name>
<dbReference type="SUPFAM" id="SSF50494">
    <property type="entry name" value="Trypsin-like serine proteases"/>
    <property type="match status" value="1"/>
</dbReference>
<dbReference type="EMBL" id="BSPD01000035">
    <property type="protein sequence ID" value="GLS25777.1"/>
    <property type="molecule type" value="Genomic_DNA"/>
</dbReference>
<evidence type="ECO:0000313" key="1">
    <source>
        <dbReference type="EMBL" id="GLS25777.1"/>
    </source>
</evidence>
<organism evidence="1 2">
    <name type="scientific">Marinibactrum halimedae</name>
    <dbReference type="NCBI Taxonomy" id="1444977"/>
    <lineage>
        <taxon>Bacteria</taxon>
        <taxon>Pseudomonadati</taxon>
        <taxon>Pseudomonadota</taxon>
        <taxon>Gammaproteobacteria</taxon>
        <taxon>Cellvibrionales</taxon>
        <taxon>Cellvibrionaceae</taxon>
        <taxon>Marinibactrum</taxon>
    </lineage>
</organism>
<dbReference type="PANTHER" id="PTHR36234:SF5">
    <property type="entry name" value="LYSYL ENDOPEPTIDASE"/>
    <property type="match status" value="1"/>
</dbReference>
<evidence type="ECO:0008006" key="3">
    <source>
        <dbReference type="Google" id="ProtNLM"/>
    </source>
</evidence>
<dbReference type="AlphaFoldDB" id="A0AA37WP73"/>
<dbReference type="Gene3D" id="2.40.10.10">
    <property type="entry name" value="Trypsin-like serine proteases"/>
    <property type="match status" value="2"/>
</dbReference>
<dbReference type="PANTHER" id="PTHR36234">
    <property type="entry name" value="LYSYL ENDOPEPTIDASE"/>
    <property type="match status" value="1"/>
</dbReference>